<evidence type="ECO:0000313" key="2">
    <source>
        <dbReference type="Proteomes" id="UP000266677"/>
    </source>
</evidence>
<organism evidence="1 2">
    <name type="scientific">Nocardia panacis</name>
    <dbReference type="NCBI Taxonomy" id="2340916"/>
    <lineage>
        <taxon>Bacteria</taxon>
        <taxon>Bacillati</taxon>
        <taxon>Actinomycetota</taxon>
        <taxon>Actinomycetes</taxon>
        <taxon>Mycobacteriales</taxon>
        <taxon>Nocardiaceae</taxon>
        <taxon>Nocardia</taxon>
    </lineage>
</organism>
<dbReference type="Proteomes" id="UP000266677">
    <property type="component" value="Unassembled WGS sequence"/>
</dbReference>
<protein>
    <submittedName>
        <fullName evidence="1">Uncharacterized protein</fullName>
    </submittedName>
</protein>
<comment type="caution">
    <text evidence="1">The sequence shown here is derived from an EMBL/GenBank/DDBJ whole genome shotgun (WGS) entry which is preliminary data.</text>
</comment>
<dbReference type="OrthoDB" id="4562642at2"/>
<reference evidence="1 2" key="1">
    <citation type="submission" date="2018-09" db="EMBL/GenBank/DDBJ databases">
        <title>YIM PH21274 draft genome.</title>
        <authorList>
            <person name="Miao C."/>
        </authorList>
    </citation>
    <scope>NUCLEOTIDE SEQUENCE [LARGE SCALE GENOMIC DNA]</scope>
    <source>
        <strain evidence="1 2">YIM PH 21724</strain>
    </source>
</reference>
<sequence>MVEKFTRADYDHRRYLGSAGPISALDDEVVQRWRTEYPDWGGRYWAFVPIDPDNDVFLALRPINVTARPKDSE</sequence>
<dbReference type="AlphaFoldDB" id="A0A3A4KLG4"/>
<dbReference type="EMBL" id="QZFU01000015">
    <property type="protein sequence ID" value="RJO77702.1"/>
    <property type="molecule type" value="Genomic_DNA"/>
</dbReference>
<name>A0A3A4KLG4_9NOCA</name>
<keyword evidence="2" id="KW-1185">Reference proteome</keyword>
<proteinExistence type="predicted"/>
<gene>
    <name evidence="1" type="ORF">D5S18_08200</name>
</gene>
<evidence type="ECO:0000313" key="1">
    <source>
        <dbReference type="EMBL" id="RJO77702.1"/>
    </source>
</evidence>
<accession>A0A3A4KLG4</accession>
<dbReference type="RefSeq" id="WP_120039227.1">
    <property type="nucleotide sequence ID" value="NZ_QZFU01000015.1"/>
</dbReference>